<evidence type="ECO:0000256" key="1">
    <source>
        <dbReference type="SAM" id="MobiDB-lite"/>
    </source>
</evidence>
<protein>
    <submittedName>
        <fullName evidence="2">Uncharacterized protein</fullName>
    </submittedName>
</protein>
<dbReference type="OrthoDB" id="442863at2759"/>
<accession>A0A2H3JR65</accession>
<gene>
    <name evidence="2" type="ORF">WOLCODRAFT_150278</name>
</gene>
<evidence type="ECO:0000313" key="3">
    <source>
        <dbReference type="Proteomes" id="UP000218811"/>
    </source>
</evidence>
<name>A0A2H3JR65_WOLCO</name>
<keyword evidence="3" id="KW-1185">Reference proteome</keyword>
<organism evidence="2 3">
    <name type="scientific">Wolfiporia cocos (strain MD-104)</name>
    <name type="common">Brown rot fungus</name>
    <dbReference type="NCBI Taxonomy" id="742152"/>
    <lineage>
        <taxon>Eukaryota</taxon>
        <taxon>Fungi</taxon>
        <taxon>Dikarya</taxon>
        <taxon>Basidiomycota</taxon>
        <taxon>Agaricomycotina</taxon>
        <taxon>Agaricomycetes</taxon>
        <taxon>Polyporales</taxon>
        <taxon>Phaeolaceae</taxon>
        <taxon>Wolfiporia</taxon>
    </lineage>
</organism>
<feature type="region of interest" description="Disordered" evidence="1">
    <location>
        <begin position="1"/>
        <end position="24"/>
    </location>
</feature>
<evidence type="ECO:0000313" key="2">
    <source>
        <dbReference type="EMBL" id="PCH40248.1"/>
    </source>
</evidence>
<reference evidence="2 3" key="1">
    <citation type="journal article" date="2012" name="Science">
        <title>The Paleozoic origin of enzymatic lignin decomposition reconstructed from 31 fungal genomes.</title>
        <authorList>
            <person name="Floudas D."/>
            <person name="Binder M."/>
            <person name="Riley R."/>
            <person name="Barry K."/>
            <person name="Blanchette R.A."/>
            <person name="Henrissat B."/>
            <person name="Martinez A.T."/>
            <person name="Otillar R."/>
            <person name="Spatafora J.W."/>
            <person name="Yadav J.S."/>
            <person name="Aerts A."/>
            <person name="Benoit I."/>
            <person name="Boyd A."/>
            <person name="Carlson A."/>
            <person name="Copeland A."/>
            <person name="Coutinho P.M."/>
            <person name="de Vries R.P."/>
            <person name="Ferreira P."/>
            <person name="Findley K."/>
            <person name="Foster B."/>
            <person name="Gaskell J."/>
            <person name="Glotzer D."/>
            <person name="Gorecki P."/>
            <person name="Heitman J."/>
            <person name="Hesse C."/>
            <person name="Hori C."/>
            <person name="Igarashi K."/>
            <person name="Jurgens J.A."/>
            <person name="Kallen N."/>
            <person name="Kersten P."/>
            <person name="Kohler A."/>
            <person name="Kuees U."/>
            <person name="Kumar T.K.A."/>
            <person name="Kuo A."/>
            <person name="LaButti K."/>
            <person name="Larrondo L.F."/>
            <person name="Lindquist E."/>
            <person name="Ling A."/>
            <person name="Lombard V."/>
            <person name="Lucas S."/>
            <person name="Lundell T."/>
            <person name="Martin R."/>
            <person name="McLaughlin D.J."/>
            <person name="Morgenstern I."/>
            <person name="Morin E."/>
            <person name="Murat C."/>
            <person name="Nagy L.G."/>
            <person name="Nolan M."/>
            <person name="Ohm R.A."/>
            <person name="Patyshakuliyeva A."/>
            <person name="Rokas A."/>
            <person name="Ruiz-Duenas F.J."/>
            <person name="Sabat G."/>
            <person name="Salamov A."/>
            <person name="Samejima M."/>
            <person name="Schmutz J."/>
            <person name="Slot J.C."/>
            <person name="St John F."/>
            <person name="Stenlid J."/>
            <person name="Sun H."/>
            <person name="Sun S."/>
            <person name="Syed K."/>
            <person name="Tsang A."/>
            <person name="Wiebenga A."/>
            <person name="Young D."/>
            <person name="Pisabarro A."/>
            <person name="Eastwood D.C."/>
            <person name="Martin F."/>
            <person name="Cullen D."/>
            <person name="Grigoriev I.V."/>
            <person name="Hibbett D.S."/>
        </authorList>
    </citation>
    <scope>NUCLEOTIDE SEQUENCE [LARGE SCALE GENOMIC DNA]</scope>
    <source>
        <strain evidence="2 3">MD-104</strain>
    </source>
</reference>
<sequence length="90" mass="9563">MPPKRKGDNAEFDEPTARERKEQKTAIARTIAVQSGVDPAGGNAIAGPSSKSVRFNSMQGLPNVLSVEKYAEVTLALLNANLSCDYADLA</sequence>
<proteinExistence type="predicted"/>
<dbReference type="Proteomes" id="UP000218811">
    <property type="component" value="Unassembled WGS sequence"/>
</dbReference>
<dbReference type="EMBL" id="KB468053">
    <property type="protein sequence ID" value="PCH40248.1"/>
    <property type="molecule type" value="Genomic_DNA"/>
</dbReference>
<dbReference type="AlphaFoldDB" id="A0A2H3JR65"/>
<dbReference type="STRING" id="742152.A0A2H3JR65"/>